<evidence type="ECO:0000313" key="1">
    <source>
        <dbReference type="EMBL" id="RFZ82338.1"/>
    </source>
</evidence>
<organism evidence="1 2">
    <name type="scientific">Mucilaginibacter terrenus</name>
    <dbReference type="NCBI Taxonomy" id="2482727"/>
    <lineage>
        <taxon>Bacteria</taxon>
        <taxon>Pseudomonadati</taxon>
        <taxon>Bacteroidota</taxon>
        <taxon>Sphingobacteriia</taxon>
        <taxon>Sphingobacteriales</taxon>
        <taxon>Sphingobacteriaceae</taxon>
        <taxon>Mucilaginibacter</taxon>
    </lineage>
</organism>
<sequence length="345" mass="39175">MTVVSLSLVRRVAFIAVCCLLFCTCRQEGPPKAAFYYWRINFALNSGQQDLLKRTADNRLYLRFFDIKWDSRRQQVIPNASLRISTSLKNIDVTPVVFITNQAFLQTPLSNVDSLAYKSARLISLIASRNHINYKAVQIDCDWTDATREKYFTYLQALKKHAHCSLQVTIRLHQVKYRERTGVPPADRGVLMFYNMGKVGVGIQANSIYNEKDAARYLARIGSYPLQLDVALPVFSWTVQSRAGRIVNLYAKITRADLQGSANFIRVGQNDFKATTSFFFKGIYIKQNDTFKLEETNLNTLEEAAKQLSGKLAALPNRILIFYELSNIGPPAFTSNALNTIADHF</sequence>
<dbReference type="AlphaFoldDB" id="A0A3E2NMY1"/>
<dbReference type="Proteomes" id="UP000260823">
    <property type="component" value="Unassembled WGS sequence"/>
</dbReference>
<accession>A0A3E2NMY1</accession>
<dbReference type="OrthoDB" id="634553at2"/>
<evidence type="ECO:0000313" key="2">
    <source>
        <dbReference type="Proteomes" id="UP000260823"/>
    </source>
</evidence>
<comment type="caution">
    <text evidence="1">The sequence shown here is derived from an EMBL/GenBank/DDBJ whole genome shotgun (WGS) entry which is preliminary data.</text>
</comment>
<protein>
    <submittedName>
        <fullName evidence="1">Uncharacterized protein</fullName>
    </submittedName>
</protein>
<dbReference type="EMBL" id="QWDE01000003">
    <property type="protein sequence ID" value="RFZ82338.1"/>
    <property type="molecule type" value="Genomic_DNA"/>
</dbReference>
<gene>
    <name evidence="1" type="ORF">DYU05_17160</name>
</gene>
<proteinExistence type="predicted"/>
<dbReference type="RefSeq" id="WP_117384362.1">
    <property type="nucleotide sequence ID" value="NZ_QWDE01000003.1"/>
</dbReference>
<reference evidence="1 2" key="1">
    <citation type="submission" date="2018-08" db="EMBL/GenBank/DDBJ databases">
        <title>Mucilaginibacter terrae sp. nov., isolated from manganese diggings.</title>
        <authorList>
            <person name="Huang Y."/>
            <person name="Zhou Z."/>
        </authorList>
    </citation>
    <scope>NUCLEOTIDE SEQUENCE [LARGE SCALE GENOMIC DNA]</scope>
    <source>
        <strain evidence="1 2">ZH6</strain>
    </source>
</reference>
<name>A0A3E2NMY1_9SPHI</name>
<keyword evidence="2" id="KW-1185">Reference proteome</keyword>